<dbReference type="KEGG" id="eel:EUBELI_10050"/>
<keyword evidence="1" id="KW-0472">Membrane</keyword>
<gene>
    <name evidence="2" type="ordered locus">EUBELI_10050</name>
</gene>
<dbReference type="AlphaFoldDB" id="C4Z5X2"/>
<dbReference type="GeneID" id="44154969"/>
<keyword evidence="1" id="KW-0812">Transmembrane</keyword>
<keyword evidence="3" id="KW-1185">Reference proteome</keyword>
<organism evidence="2 3">
    <name type="scientific">Lachnospira eligens (strain ATCC 27750 / DSM 3376 / VPI C15-48 / C15-B4)</name>
    <name type="common">Eubacterium eligens</name>
    <dbReference type="NCBI Taxonomy" id="515620"/>
    <lineage>
        <taxon>Bacteria</taxon>
        <taxon>Bacillati</taxon>
        <taxon>Bacillota</taxon>
        <taxon>Clostridia</taxon>
        <taxon>Lachnospirales</taxon>
        <taxon>Lachnospiraceae</taxon>
        <taxon>Lachnospira</taxon>
    </lineage>
</organism>
<evidence type="ECO:0000313" key="2">
    <source>
        <dbReference type="EMBL" id="ACR73100.1"/>
    </source>
</evidence>
<sequence length="56" mass="6049">MFGYVLLVILVTAGVTLVESFLIAFVAGLLGIGVSFKVIFFVMFVINFFIRGGSSK</sequence>
<feature type="transmembrane region" description="Helical" evidence="1">
    <location>
        <begin position="30"/>
        <end position="50"/>
    </location>
</feature>
<dbReference type="EMBL" id="CP001105">
    <property type="protein sequence ID" value="ACR73100.1"/>
    <property type="molecule type" value="Genomic_DNA"/>
</dbReference>
<evidence type="ECO:0000256" key="1">
    <source>
        <dbReference type="SAM" id="Phobius"/>
    </source>
</evidence>
<accession>C4Z5X2</accession>
<name>C4Z5X2_LACE2</name>
<reference evidence="2 3" key="1">
    <citation type="journal article" date="2009" name="Proc. Natl. Acad. Sci. U.S.A.">
        <title>Characterizing a model human gut microbiota composed of members of its two dominant bacterial phyla.</title>
        <authorList>
            <person name="Mahowald M.A."/>
            <person name="Rey F.E."/>
            <person name="Seedorf H."/>
            <person name="Turnbaugh P.J."/>
            <person name="Fulton R.S."/>
            <person name="Wollam A."/>
            <person name="Shah N."/>
            <person name="Wang C."/>
            <person name="Magrini V."/>
            <person name="Wilson R.K."/>
            <person name="Cantarel B.L."/>
            <person name="Coutinho P.M."/>
            <person name="Henrissat B."/>
            <person name="Crock L.W."/>
            <person name="Russell A."/>
            <person name="Verberkmoes N.C."/>
            <person name="Hettich R.L."/>
            <person name="Gordon J.I."/>
        </authorList>
    </citation>
    <scope>NUCLEOTIDE SEQUENCE [LARGE SCALE GENOMIC DNA]</scope>
    <source>
        <strain evidence="3">ATCC 27750 / DSM 3376 / VPI C15-48 / C15-B4</strain>
        <plasmid evidence="2">unnamed</plasmid>
    </source>
</reference>
<proteinExistence type="predicted"/>
<dbReference type="Proteomes" id="UP000001476">
    <property type="component" value="Plasmid pEubeli1"/>
</dbReference>
<keyword evidence="2" id="KW-0614">Plasmid</keyword>
<dbReference type="HOGENOM" id="CLU_3007507_0_0_9"/>
<dbReference type="PROSITE" id="PS00409">
    <property type="entry name" value="PROKAR_NTER_METHYL"/>
    <property type="match status" value="1"/>
</dbReference>
<dbReference type="InterPro" id="IPR012902">
    <property type="entry name" value="N_methyl_site"/>
</dbReference>
<evidence type="ECO:0000313" key="3">
    <source>
        <dbReference type="Proteomes" id="UP000001476"/>
    </source>
</evidence>
<dbReference type="RefSeq" id="WP_012744470.1">
    <property type="nucleotide sequence ID" value="NC_012782.1"/>
</dbReference>
<protein>
    <submittedName>
        <fullName evidence="2">Uncharacterized protein</fullName>
    </submittedName>
</protein>
<geneLocation type="plasmid" evidence="3">
    <name>pEubeli1</name>
</geneLocation>
<keyword evidence="1" id="KW-1133">Transmembrane helix</keyword>